<keyword evidence="3" id="KW-1185">Reference proteome</keyword>
<keyword evidence="1" id="KW-1133">Transmembrane helix</keyword>
<dbReference type="EnsemblPlants" id="TuG1812G0700005140.01.T03">
    <property type="protein sequence ID" value="TuG1812G0700005140.01.T03"/>
    <property type="gene ID" value="TuG1812G0700005140.01"/>
</dbReference>
<evidence type="ECO:0000313" key="3">
    <source>
        <dbReference type="Proteomes" id="UP000015106"/>
    </source>
</evidence>
<feature type="transmembrane region" description="Helical" evidence="1">
    <location>
        <begin position="48"/>
        <end position="70"/>
    </location>
</feature>
<name>A0A8R7V7E5_TRIUA</name>
<dbReference type="Proteomes" id="UP000015106">
    <property type="component" value="Chromosome 7"/>
</dbReference>
<reference evidence="2" key="3">
    <citation type="submission" date="2022-06" db="UniProtKB">
        <authorList>
            <consortium name="EnsemblPlants"/>
        </authorList>
    </citation>
    <scope>IDENTIFICATION</scope>
</reference>
<dbReference type="AlphaFoldDB" id="A0A8R7V7E5"/>
<keyword evidence="1" id="KW-0472">Membrane</keyword>
<proteinExistence type="predicted"/>
<accession>A0A8R7V7E5</accession>
<reference evidence="2" key="2">
    <citation type="submission" date="2018-03" db="EMBL/GenBank/DDBJ databases">
        <title>The Triticum urartu genome reveals the dynamic nature of wheat genome evolution.</title>
        <authorList>
            <person name="Ling H."/>
            <person name="Ma B."/>
            <person name="Shi X."/>
            <person name="Liu H."/>
            <person name="Dong L."/>
            <person name="Sun H."/>
            <person name="Cao Y."/>
            <person name="Gao Q."/>
            <person name="Zheng S."/>
            <person name="Li Y."/>
            <person name="Yu Y."/>
            <person name="Du H."/>
            <person name="Qi M."/>
            <person name="Li Y."/>
            <person name="Yu H."/>
            <person name="Cui Y."/>
            <person name="Wang N."/>
            <person name="Chen C."/>
            <person name="Wu H."/>
            <person name="Zhao Y."/>
            <person name="Zhang J."/>
            <person name="Li Y."/>
            <person name="Zhou W."/>
            <person name="Zhang B."/>
            <person name="Hu W."/>
            <person name="Eijk M."/>
            <person name="Tang J."/>
            <person name="Witsenboer H."/>
            <person name="Zhao S."/>
            <person name="Li Z."/>
            <person name="Zhang A."/>
            <person name="Wang D."/>
            <person name="Liang C."/>
        </authorList>
    </citation>
    <scope>NUCLEOTIDE SEQUENCE [LARGE SCALE GENOMIC DNA]</scope>
    <source>
        <strain evidence="2">cv. G1812</strain>
    </source>
</reference>
<organism evidence="2 3">
    <name type="scientific">Triticum urartu</name>
    <name type="common">Red wild einkorn</name>
    <name type="synonym">Crithodium urartu</name>
    <dbReference type="NCBI Taxonomy" id="4572"/>
    <lineage>
        <taxon>Eukaryota</taxon>
        <taxon>Viridiplantae</taxon>
        <taxon>Streptophyta</taxon>
        <taxon>Embryophyta</taxon>
        <taxon>Tracheophyta</taxon>
        <taxon>Spermatophyta</taxon>
        <taxon>Magnoliopsida</taxon>
        <taxon>Liliopsida</taxon>
        <taxon>Poales</taxon>
        <taxon>Poaceae</taxon>
        <taxon>BOP clade</taxon>
        <taxon>Pooideae</taxon>
        <taxon>Triticodae</taxon>
        <taxon>Triticeae</taxon>
        <taxon>Triticinae</taxon>
        <taxon>Triticum</taxon>
    </lineage>
</organism>
<sequence>MLLKMSMTSRFVTSMAACPTISTACIQLFQNSADQPRFMFPFQGRSNIITIHRLQMLPLLSVCLISLFFITEFGCRRTKRSTHQEVMLFPTTTAKVSDDSCLSLIWLFCPIIKYMGIWACILI</sequence>
<keyword evidence="1" id="KW-0812">Transmembrane</keyword>
<protein>
    <submittedName>
        <fullName evidence="2">Uncharacterized protein</fullName>
    </submittedName>
</protein>
<dbReference type="PROSITE" id="PS51257">
    <property type="entry name" value="PROKAR_LIPOPROTEIN"/>
    <property type="match status" value="1"/>
</dbReference>
<evidence type="ECO:0000313" key="2">
    <source>
        <dbReference type="EnsemblPlants" id="TuG1812G0700005140.01.T03"/>
    </source>
</evidence>
<evidence type="ECO:0000256" key="1">
    <source>
        <dbReference type="SAM" id="Phobius"/>
    </source>
</evidence>
<dbReference type="Gramene" id="TuG1812G0700005140.01.T03">
    <property type="protein sequence ID" value="TuG1812G0700005140.01.T03"/>
    <property type="gene ID" value="TuG1812G0700005140.01"/>
</dbReference>
<reference evidence="3" key="1">
    <citation type="journal article" date="2013" name="Nature">
        <title>Draft genome of the wheat A-genome progenitor Triticum urartu.</title>
        <authorList>
            <person name="Ling H.Q."/>
            <person name="Zhao S."/>
            <person name="Liu D."/>
            <person name="Wang J."/>
            <person name="Sun H."/>
            <person name="Zhang C."/>
            <person name="Fan H."/>
            <person name="Li D."/>
            <person name="Dong L."/>
            <person name="Tao Y."/>
            <person name="Gao C."/>
            <person name="Wu H."/>
            <person name="Li Y."/>
            <person name="Cui Y."/>
            <person name="Guo X."/>
            <person name="Zheng S."/>
            <person name="Wang B."/>
            <person name="Yu K."/>
            <person name="Liang Q."/>
            <person name="Yang W."/>
            <person name="Lou X."/>
            <person name="Chen J."/>
            <person name="Feng M."/>
            <person name="Jian J."/>
            <person name="Zhang X."/>
            <person name="Luo G."/>
            <person name="Jiang Y."/>
            <person name="Liu J."/>
            <person name="Wang Z."/>
            <person name="Sha Y."/>
            <person name="Zhang B."/>
            <person name="Wu H."/>
            <person name="Tang D."/>
            <person name="Shen Q."/>
            <person name="Xue P."/>
            <person name="Zou S."/>
            <person name="Wang X."/>
            <person name="Liu X."/>
            <person name="Wang F."/>
            <person name="Yang Y."/>
            <person name="An X."/>
            <person name="Dong Z."/>
            <person name="Zhang K."/>
            <person name="Zhang X."/>
            <person name="Luo M.C."/>
            <person name="Dvorak J."/>
            <person name="Tong Y."/>
            <person name="Wang J."/>
            <person name="Yang H."/>
            <person name="Li Z."/>
            <person name="Wang D."/>
            <person name="Zhang A."/>
            <person name="Wang J."/>
        </authorList>
    </citation>
    <scope>NUCLEOTIDE SEQUENCE</scope>
    <source>
        <strain evidence="3">cv. G1812</strain>
    </source>
</reference>